<accession>A0A1B3XSA1</accession>
<dbReference type="KEGG" id="bmur:ABE28_017155"/>
<evidence type="ECO:0000256" key="3">
    <source>
        <dbReference type="ARBA" id="ARBA00022741"/>
    </source>
</evidence>
<gene>
    <name evidence="9" type="ORF">ABE28_017155</name>
</gene>
<dbReference type="GO" id="GO:0016301">
    <property type="term" value="F:kinase activity"/>
    <property type="evidence" value="ECO:0007669"/>
    <property type="project" value="UniProtKB-KW"/>
</dbReference>
<feature type="domain" description="Four-carbon acid sugar kinase N-terminal" evidence="7">
    <location>
        <begin position="3"/>
        <end position="226"/>
    </location>
</feature>
<comment type="similarity">
    <text evidence="1">Belongs to the four-carbon acid sugar kinase family.</text>
</comment>
<dbReference type="RefSeq" id="WP_064466008.1">
    <property type="nucleotide sequence ID" value="NZ_CP017080.1"/>
</dbReference>
<reference evidence="9 10" key="1">
    <citation type="submission" date="2016-08" db="EMBL/GenBank/DDBJ databases">
        <title>Complete genome sequence of Bacillus muralis G25-68, a strain with toxicity to nematodes.</title>
        <authorList>
            <person name="Zheng Z."/>
        </authorList>
    </citation>
    <scope>NUCLEOTIDE SEQUENCE [LARGE SCALE GENOMIC DNA]</scope>
    <source>
        <strain evidence="9 10">G25-68</strain>
    </source>
</reference>
<keyword evidence="10" id="KW-1185">Reference proteome</keyword>
<keyword evidence="5" id="KW-0067">ATP-binding</keyword>
<dbReference type="InterPro" id="IPR010737">
    <property type="entry name" value="4-carb_acid_sugar_kinase_N"/>
</dbReference>
<keyword evidence="3" id="KW-0547">Nucleotide-binding</keyword>
<evidence type="ECO:0000259" key="8">
    <source>
        <dbReference type="Pfam" id="PF17042"/>
    </source>
</evidence>
<keyword evidence="6" id="KW-0119">Carbohydrate metabolism</keyword>
<dbReference type="GO" id="GO:0005524">
    <property type="term" value="F:ATP binding"/>
    <property type="evidence" value="ECO:0007669"/>
    <property type="project" value="UniProtKB-KW"/>
</dbReference>
<evidence type="ECO:0000256" key="4">
    <source>
        <dbReference type="ARBA" id="ARBA00022777"/>
    </source>
</evidence>
<organism evidence="9 10">
    <name type="scientific">Peribacillus muralis</name>
    <dbReference type="NCBI Taxonomy" id="264697"/>
    <lineage>
        <taxon>Bacteria</taxon>
        <taxon>Bacillati</taxon>
        <taxon>Bacillota</taxon>
        <taxon>Bacilli</taxon>
        <taxon>Bacillales</taxon>
        <taxon>Bacillaceae</taxon>
        <taxon>Peribacillus</taxon>
    </lineage>
</organism>
<dbReference type="EMBL" id="CP017080">
    <property type="protein sequence ID" value="AOH56093.1"/>
    <property type="molecule type" value="Genomic_DNA"/>
</dbReference>
<evidence type="ECO:0000313" key="10">
    <source>
        <dbReference type="Proteomes" id="UP000077926"/>
    </source>
</evidence>
<dbReference type="Gene3D" id="3.40.50.10840">
    <property type="entry name" value="Putative sugar-binding, N-terminal domain"/>
    <property type="match status" value="1"/>
</dbReference>
<dbReference type="Gene3D" id="3.40.980.20">
    <property type="entry name" value="Four-carbon acid sugar kinase, nucleotide binding domain"/>
    <property type="match status" value="1"/>
</dbReference>
<dbReference type="AlphaFoldDB" id="A0A1B3XSA1"/>
<dbReference type="Pfam" id="PF17042">
    <property type="entry name" value="NBD_C"/>
    <property type="match status" value="1"/>
</dbReference>
<dbReference type="InterPro" id="IPR031475">
    <property type="entry name" value="NBD_C"/>
</dbReference>
<evidence type="ECO:0000256" key="2">
    <source>
        <dbReference type="ARBA" id="ARBA00022679"/>
    </source>
</evidence>
<dbReference type="SUPFAM" id="SSF142764">
    <property type="entry name" value="YgbK-like"/>
    <property type="match status" value="1"/>
</dbReference>
<evidence type="ECO:0000256" key="1">
    <source>
        <dbReference type="ARBA" id="ARBA00005715"/>
    </source>
</evidence>
<evidence type="ECO:0000256" key="5">
    <source>
        <dbReference type="ARBA" id="ARBA00022840"/>
    </source>
</evidence>
<dbReference type="Proteomes" id="UP000077926">
    <property type="component" value="Chromosome"/>
</dbReference>
<dbReference type="OrthoDB" id="9778478at2"/>
<evidence type="ECO:0000313" key="9">
    <source>
        <dbReference type="EMBL" id="AOH56093.1"/>
    </source>
</evidence>
<name>A0A1B3XSA1_9BACI</name>
<sequence>MKLAIIADDLTGANDSGVQLARHGLKTTVLFGMDEKRVQDYDAVVFDTDSRSLEKQDAYDKVKVAADFLKRSGFSTIYKKLDSTMRGNIGAEIDALYDAVKPNLVMIAPGYPKNGRSILDSVHYLNGIPLGETEISKDPKTPVTQSYLPELIATQTARPIGTITVGDLDKGKEHVKRKLSRFAEDSIPYIIIDSSTEQHLKEILEYTKDIELELTWAGSAGIANYLPDYYSIPAREYQFTIPHATSPVLTVIGSVNKNSRLQLKKLLEQTEVHAIPFESYKAIADDKERTEEIRRVYQEAIEKAAIGKDVVIYSTAEKADIEKAWDTGKSRGLTHTQISNEIVKAMGTVCSVLLEKQYFKGVTMTGGDTAKQICNLWDVKGFELLDELEIGVPISKFLGNDAIYVVTKAGGFGSEDVFIHAMKKLKGEYA</sequence>
<dbReference type="InterPro" id="IPR042213">
    <property type="entry name" value="NBD_C_sf"/>
</dbReference>
<feature type="domain" description="Four-carbon acid sugar kinase nucleotide binding" evidence="8">
    <location>
        <begin position="249"/>
        <end position="418"/>
    </location>
</feature>
<protein>
    <submittedName>
        <fullName evidence="9">Serine kinase</fullName>
    </submittedName>
</protein>
<keyword evidence="2" id="KW-0808">Transferase</keyword>
<evidence type="ECO:0000259" key="7">
    <source>
        <dbReference type="Pfam" id="PF07005"/>
    </source>
</evidence>
<dbReference type="InterPro" id="IPR037051">
    <property type="entry name" value="4-carb_acid_sugar_kinase_N_sf"/>
</dbReference>
<keyword evidence="4 9" id="KW-0418">Kinase</keyword>
<dbReference type="STRING" id="264697.ABE28_017155"/>
<proteinExistence type="inferred from homology"/>
<evidence type="ECO:0000256" key="6">
    <source>
        <dbReference type="ARBA" id="ARBA00023277"/>
    </source>
</evidence>
<dbReference type="Pfam" id="PF07005">
    <property type="entry name" value="SBD_N"/>
    <property type="match status" value="1"/>
</dbReference>